<feature type="transmembrane region" description="Helical" evidence="7">
    <location>
        <begin position="168"/>
        <end position="188"/>
    </location>
</feature>
<evidence type="ECO:0000256" key="6">
    <source>
        <dbReference type="SAM" id="MobiDB-lite"/>
    </source>
</evidence>
<dbReference type="VEuPathDB" id="FungiDB:ASPFODRAFT_37326"/>
<gene>
    <name evidence="8" type="ORF">RIB2604_00300420</name>
</gene>
<reference evidence="8 9" key="1">
    <citation type="journal article" date="2016" name="DNA Res.">
        <title>Genome sequence of Aspergillus luchuensis NBRC 4314.</title>
        <authorList>
            <person name="Yamada O."/>
            <person name="Machida M."/>
            <person name="Hosoyama A."/>
            <person name="Goto M."/>
            <person name="Takahashi T."/>
            <person name="Futagami T."/>
            <person name="Yamagata Y."/>
            <person name="Takeuchi M."/>
            <person name="Kobayashi T."/>
            <person name="Koike H."/>
            <person name="Abe K."/>
            <person name="Asai K."/>
            <person name="Arita M."/>
            <person name="Fujita N."/>
            <person name="Fukuda K."/>
            <person name="Higa K."/>
            <person name="Horikawa H."/>
            <person name="Ishikawa T."/>
            <person name="Jinno K."/>
            <person name="Kato Y."/>
            <person name="Kirimura K."/>
            <person name="Mizutani O."/>
            <person name="Nakasone K."/>
            <person name="Sano M."/>
            <person name="Shiraishi Y."/>
            <person name="Tsukahara M."/>
            <person name="Gomi K."/>
        </authorList>
    </citation>
    <scope>NUCLEOTIDE SEQUENCE [LARGE SCALE GENOMIC DNA]</scope>
    <source>
        <strain evidence="8 9">RIB 2604</strain>
    </source>
</reference>
<feature type="compositionally biased region" description="Polar residues" evidence="6">
    <location>
        <begin position="10"/>
        <end position="22"/>
    </location>
</feature>
<dbReference type="InterPro" id="IPR000109">
    <property type="entry name" value="POT_fam"/>
</dbReference>
<protein>
    <submittedName>
        <fullName evidence="8">MFS peptide transporter Ptr2</fullName>
    </submittedName>
</protein>
<evidence type="ECO:0000313" key="8">
    <source>
        <dbReference type="EMBL" id="GAT18945.1"/>
    </source>
</evidence>
<organism evidence="8 9">
    <name type="scientific">Aspergillus kawachii</name>
    <name type="common">White koji mold</name>
    <name type="synonym">Aspergillus awamori var. kawachi</name>
    <dbReference type="NCBI Taxonomy" id="1069201"/>
    <lineage>
        <taxon>Eukaryota</taxon>
        <taxon>Fungi</taxon>
        <taxon>Dikarya</taxon>
        <taxon>Ascomycota</taxon>
        <taxon>Pezizomycotina</taxon>
        <taxon>Eurotiomycetes</taxon>
        <taxon>Eurotiomycetidae</taxon>
        <taxon>Eurotiales</taxon>
        <taxon>Aspergillaceae</taxon>
        <taxon>Aspergillus</taxon>
        <taxon>Aspergillus subgen. Circumdati</taxon>
    </lineage>
</organism>
<evidence type="ECO:0000256" key="4">
    <source>
        <dbReference type="ARBA" id="ARBA00022989"/>
    </source>
</evidence>
<feature type="transmembrane region" description="Helical" evidence="7">
    <location>
        <begin position="353"/>
        <end position="374"/>
    </location>
</feature>
<dbReference type="GO" id="GO:0016020">
    <property type="term" value="C:membrane"/>
    <property type="evidence" value="ECO:0007669"/>
    <property type="project" value="UniProtKB-SubCell"/>
</dbReference>
<feature type="transmembrane region" description="Helical" evidence="7">
    <location>
        <begin position="142"/>
        <end position="161"/>
    </location>
</feature>
<evidence type="ECO:0000313" key="9">
    <source>
        <dbReference type="Proteomes" id="UP000075230"/>
    </source>
</evidence>
<evidence type="ECO:0000256" key="3">
    <source>
        <dbReference type="ARBA" id="ARBA00022692"/>
    </source>
</evidence>
<evidence type="ECO:0000256" key="7">
    <source>
        <dbReference type="SAM" id="Phobius"/>
    </source>
</evidence>
<keyword evidence="4 7" id="KW-1133">Transmembrane helix</keyword>
<dbReference type="Proteomes" id="UP000075230">
    <property type="component" value="Unassembled WGS sequence"/>
</dbReference>
<dbReference type="GO" id="GO:0022857">
    <property type="term" value="F:transmembrane transporter activity"/>
    <property type="evidence" value="ECO:0007669"/>
    <property type="project" value="InterPro"/>
</dbReference>
<accession>A0A146EY66</accession>
<feature type="transmembrane region" description="Helical" evidence="7">
    <location>
        <begin position="110"/>
        <end position="130"/>
    </location>
</feature>
<name>A0A146EY66_ASPKA</name>
<dbReference type="EMBL" id="BCWF01000003">
    <property type="protein sequence ID" value="GAT18945.1"/>
    <property type="molecule type" value="Genomic_DNA"/>
</dbReference>
<dbReference type="VEuPathDB" id="FungiDB:ASPFODRAFT_50867"/>
<dbReference type="SUPFAM" id="SSF103473">
    <property type="entry name" value="MFS general substrate transporter"/>
    <property type="match status" value="2"/>
</dbReference>
<dbReference type="AlphaFoldDB" id="A0A146EY66"/>
<sequence length="435" mass="47179">MSGDHEAEITQPQQQGHGTESIVNEKAAFTEASEKALGPTPDGEEPNAEEVATLRHVAEHLPISAWLVAVVELCERFTYYGMSGMFQNYVDRPLDGSEGRGALGMGHQGATGLTTFFQFWCYVTPIIGAIVADQYLGKYKTIVVFCIIYLVGLLILVCTSIPTALHHGAGVGGFIVSILIIGLGTGGIKSNVAPLIADQYKRKKMAMSTTKKGERAGQMEGHGIPNDLMQNFDPISIIVFIPVLETLVYPLLRRLRIRFRPITRISLGFVVASLAMMYAAIVQHLIYSAGPCYEHPGCAASEVDGSTTGNHVHIAIQTPAYVFIGLSEIFASVSGLEYAYTKAPPSMKSFVQSMYLLTNAFGSALAEALTPAAYDPAIMWMFVGLACASFVAGIIFWLVYHHLNDQEDQLNALDADDPDAPAAPPAYKEKKEQEH</sequence>
<evidence type="ECO:0000256" key="2">
    <source>
        <dbReference type="ARBA" id="ARBA00005982"/>
    </source>
</evidence>
<keyword evidence="3 7" id="KW-0812">Transmembrane</keyword>
<evidence type="ECO:0000256" key="1">
    <source>
        <dbReference type="ARBA" id="ARBA00004141"/>
    </source>
</evidence>
<feature type="transmembrane region" description="Helical" evidence="7">
    <location>
        <begin position="320"/>
        <end position="341"/>
    </location>
</feature>
<keyword evidence="5 7" id="KW-0472">Membrane</keyword>
<reference evidence="9" key="2">
    <citation type="submission" date="2016-02" db="EMBL/GenBank/DDBJ databases">
        <title>Genome sequencing of Aspergillus luchuensis NBRC 4314.</title>
        <authorList>
            <person name="Yamada O."/>
        </authorList>
    </citation>
    <scope>NUCLEOTIDE SEQUENCE [LARGE SCALE GENOMIC DNA]</scope>
    <source>
        <strain evidence="9">RIB 2604</strain>
    </source>
</reference>
<comment type="similarity">
    <text evidence="2">Belongs to the major facilitator superfamily. Proton-dependent oligopeptide transporter (POT/PTR) (TC 2.A.17) family.</text>
</comment>
<feature type="transmembrane region" description="Helical" evidence="7">
    <location>
        <begin position="264"/>
        <end position="286"/>
    </location>
</feature>
<proteinExistence type="inferred from homology"/>
<dbReference type="InterPro" id="IPR036259">
    <property type="entry name" value="MFS_trans_sf"/>
</dbReference>
<feature type="region of interest" description="Disordered" evidence="6">
    <location>
        <begin position="412"/>
        <end position="435"/>
    </location>
</feature>
<feature type="region of interest" description="Disordered" evidence="6">
    <location>
        <begin position="1"/>
        <end position="48"/>
    </location>
</feature>
<feature type="transmembrane region" description="Helical" evidence="7">
    <location>
        <begin position="380"/>
        <end position="400"/>
    </location>
</feature>
<comment type="caution">
    <text evidence="8">The sequence shown here is derived from an EMBL/GenBank/DDBJ whole genome shotgun (WGS) entry which is preliminary data.</text>
</comment>
<dbReference type="Pfam" id="PF00854">
    <property type="entry name" value="PTR2"/>
    <property type="match status" value="2"/>
</dbReference>
<dbReference type="PANTHER" id="PTHR11654">
    <property type="entry name" value="OLIGOPEPTIDE TRANSPORTER-RELATED"/>
    <property type="match status" value="1"/>
</dbReference>
<dbReference type="Gene3D" id="1.20.1250.20">
    <property type="entry name" value="MFS general substrate transporter like domains"/>
    <property type="match status" value="2"/>
</dbReference>
<comment type="subcellular location">
    <subcellularLocation>
        <location evidence="1">Membrane</location>
        <topology evidence="1">Multi-pass membrane protein</topology>
    </subcellularLocation>
</comment>
<evidence type="ECO:0000256" key="5">
    <source>
        <dbReference type="ARBA" id="ARBA00023136"/>
    </source>
</evidence>